<feature type="domain" description="Transcription factor Iwr1" evidence="11">
    <location>
        <begin position="233"/>
        <end position="308"/>
    </location>
</feature>
<evidence type="ECO:0000259" key="11">
    <source>
        <dbReference type="Pfam" id="PF08574"/>
    </source>
</evidence>
<feature type="compositionally biased region" description="Acidic residues" evidence="10">
    <location>
        <begin position="328"/>
        <end position="337"/>
    </location>
</feature>
<dbReference type="FunCoup" id="A0A409VK42">
    <property type="interactions" value="155"/>
</dbReference>
<dbReference type="EMBL" id="NHYE01005626">
    <property type="protein sequence ID" value="PPQ66625.1"/>
    <property type="molecule type" value="Genomic_DNA"/>
</dbReference>
<evidence type="ECO:0000256" key="4">
    <source>
        <dbReference type="ARBA" id="ARBA00010218"/>
    </source>
</evidence>
<keyword evidence="13" id="KW-1185">Reference proteome</keyword>
<dbReference type="GO" id="GO:0005737">
    <property type="term" value="C:cytoplasm"/>
    <property type="evidence" value="ECO:0007669"/>
    <property type="project" value="UniProtKB-SubCell"/>
</dbReference>
<reference evidence="12 13" key="1">
    <citation type="journal article" date="2018" name="Evol. Lett.">
        <title>Horizontal gene cluster transfer increased hallucinogenic mushroom diversity.</title>
        <authorList>
            <person name="Reynolds H.T."/>
            <person name="Vijayakumar V."/>
            <person name="Gluck-Thaler E."/>
            <person name="Korotkin H.B."/>
            <person name="Matheny P.B."/>
            <person name="Slot J.C."/>
        </authorList>
    </citation>
    <scope>NUCLEOTIDE SEQUENCE [LARGE SCALE GENOMIC DNA]</scope>
    <source>
        <strain evidence="12 13">SRW20</strain>
    </source>
</reference>
<dbReference type="InParanoid" id="A0A409VK42"/>
<evidence type="ECO:0000256" key="5">
    <source>
        <dbReference type="ARBA" id="ARBA00017036"/>
    </source>
</evidence>
<comment type="function">
    <text evidence="1">Directs RNA polymerase II nuclear import.</text>
</comment>
<evidence type="ECO:0000256" key="1">
    <source>
        <dbReference type="ARBA" id="ARBA00003202"/>
    </source>
</evidence>
<dbReference type="OrthoDB" id="6255506at2759"/>
<sequence>MAARCLHFSSLLPNFSSSTPSSVPLDMQVDPVDTSAQVPLPTEDADKKPYTILRIKRKRNEEPLDALGNIPRKKSKNAVGVFQYAQTVENDAWDDAQRQRDIQEQISRLAEQDVVNPDPQSVAPLPKEAVPSPLPQEPARRYTIIENEELPILPRRYPTAPPKVLSAKALERSRQQSDFKMYDAVPANEQSMAVDQVPSEMDKFLPLLQDYLKIHEGADAASKAATPPSTNDDDYVWDVFYHRPVPVNNWKEAVNVGTVHPEQPQSTGLPPSFGDEYDSASDSDEELDEADEDSNAEEYYKNDYPEEEESDEFHDNSDQEDVVHYREDADDQCDEFP</sequence>
<evidence type="ECO:0000313" key="13">
    <source>
        <dbReference type="Proteomes" id="UP000284706"/>
    </source>
</evidence>
<dbReference type="AlphaFoldDB" id="A0A409VK42"/>
<dbReference type="Proteomes" id="UP000284706">
    <property type="component" value="Unassembled WGS sequence"/>
</dbReference>
<dbReference type="InterPro" id="IPR040218">
    <property type="entry name" value="SLC7A6OS"/>
</dbReference>
<evidence type="ECO:0000313" key="12">
    <source>
        <dbReference type="EMBL" id="PPQ66625.1"/>
    </source>
</evidence>
<accession>A0A409VK42</accession>
<dbReference type="InterPro" id="IPR013883">
    <property type="entry name" value="TF_Iwr1_dom"/>
</dbReference>
<keyword evidence="9" id="KW-0539">Nucleus</keyword>
<protein>
    <recommendedName>
        <fullName evidence="5">Probable RNA polymerase II nuclear localization protein SLC7A6OS</fullName>
    </recommendedName>
</protein>
<feature type="compositionally biased region" description="Acidic residues" evidence="10">
    <location>
        <begin position="275"/>
        <end position="296"/>
    </location>
</feature>
<gene>
    <name evidence="12" type="ORF">CVT26_009386</name>
</gene>
<feature type="region of interest" description="Disordered" evidence="10">
    <location>
        <begin position="116"/>
        <end position="135"/>
    </location>
</feature>
<comment type="caution">
    <text evidence="12">The sequence shown here is derived from an EMBL/GenBank/DDBJ whole genome shotgun (WGS) entry which is preliminary data.</text>
</comment>
<keyword evidence="8" id="KW-0653">Protein transport</keyword>
<evidence type="ECO:0000256" key="7">
    <source>
        <dbReference type="ARBA" id="ARBA00022490"/>
    </source>
</evidence>
<evidence type="ECO:0000256" key="10">
    <source>
        <dbReference type="SAM" id="MobiDB-lite"/>
    </source>
</evidence>
<dbReference type="GO" id="GO:0015031">
    <property type="term" value="P:protein transport"/>
    <property type="evidence" value="ECO:0007669"/>
    <property type="project" value="UniProtKB-KW"/>
</dbReference>
<keyword evidence="7" id="KW-0963">Cytoplasm</keyword>
<dbReference type="GO" id="GO:0032502">
    <property type="term" value="P:developmental process"/>
    <property type="evidence" value="ECO:0007669"/>
    <property type="project" value="TreeGrafter"/>
</dbReference>
<proteinExistence type="inferred from homology"/>
<dbReference type="Pfam" id="PF08574">
    <property type="entry name" value="Iwr1"/>
    <property type="match status" value="1"/>
</dbReference>
<keyword evidence="6" id="KW-0813">Transport</keyword>
<evidence type="ECO:0000256" key="2">
    <source>
        <dbReference type="ARBA" id="ARBA00004123"/>
    </source>
</evidence>
<feature type="region of interest" description="Disordered" evidence="10">
    <location>
        <begin position="259"/>
        <end position="337"/>
    </location>
</feature>
<dbReference type="STRING" id="231916.A0A409VK42"/>
<evidence type="ECO:0000256" key="8">
    <source>
        <dbReference type="ARBA" id="ARBA00022927"/>
    </source>
</evidence>
<dbReference type="GO" id="GO:0005634">
    <property type="term" value="C:nucleus"/>
    <property type="evidence" value="ECO:0007669"/>
    <property type="project" value="UniProtKB-SubCell"/>
</dbReference>
<evidence type="ECO:0000256" key="9">
    <source>
        <dbReference type="ARBA" id="ARBA00023242"/>
    </source>
</evidence>
<feature type="compositionally biased region" description="Basic and acidic residues" evidence="10">
    <location>
        <begin position="313"/>
        <end position="327"/>
    </location>
</feature>
<dbReference type="PANTHER" id="PTHR31196:SF2">
    <property type="entry name" value="RNA POLYMERASE II NUCLEAR LOCALIZATION PROTEIN SLC7A6OS-RELATED"/>
    <property type="match status" value="1"/>
</dbReference>
<comment type="similarity">
    <text evidence="4">Belongs to the IWR1/SLC7A6OS family.</text>
</comment>
<evidence type="ECO:0000256" key="6">
    <source>
        <dbReference type="ARBA" id="ARBA00022448"/>
    </source>
</evidence>
<name>A0A409VK42_9AGAR</name>
<evidence type="ECO:0000256" key="3">
    <source>
        <dbReference type="ARBA" id="ARBA00004496"/>
    </source>
</evidence>
<dbReference type="PANTHER" id="PTHR31196">
    <property type="entry name" value="RNA POLYMERASE II NUCLEAR LOCALIZATION PROTEIN SLC7A6OS-RELATED"/>
    <property type="match status" value="1"/>
</dbReference>
<organism evidence="12 13">
    <name type="scientific">Gymnopilus dilepis</name>
    <dbReference type="NCBI Taxonomy" id="231916"/>
    <lineage>
        <taxon>Eukaryota</taxon>
        <taxon>Fungi</taxon>
        <taxon>Dikarya</taxon>
        <taxon>Basidiomycota</taxon>
        <taxon>Agaricomycotina</taxon>
        <taxon>Agaricomycetes</taxon>
        <taxon>Agaricomycetidae</taxon>
        <taxon>Agaricales</taxon>
        <taxon>Agaricineae</taxon>
        <taxon>Hymenogastraceae</taxon>
        <taxon>Gymnopilus</taxon>
    </lineage>
</organism>
<comment type="subcellular location">
    <subcellularLocation>
        <location evidence="3">Cytoplasm</location>
    </subcellularLocation>
    <subcellularLocation>
        <location evidence="2">Nucleus</location>
    </subcellularLocation>
</comment>